<dbReference type="GO" id="GO:0006897">
    <property type="term" value="P:endocytosis"/>
    <property type="evidence" value="ECO:0007669"/>
    <property type="project" value="UniProtKB-KW"/>
</dbReference>
<feature type="region of interest" description="Disordered" evidence="13">
    <location>
        <begin position="712"/>
        <end position="786"/>
    </location>
</feature>
<proteinExistence type="inferred from homology"/>
<evidence type="ECO:0000256" key="12">
    <source>
        <dbReference type="SAM" id="Coils"/>
    </source>
</evidence>
<keyword evidence="16" id="KW-1185">Reference proteome</keyword>
<keyword evidence="6" id="KW-0963">Cytoplasm</keyword>
<keyword evidence="11" id="KW-0206">Cytoskeleton</keyword>
<name>A0A8J2S0Y1_9CRUS</name>
<evidence type="ECO:0000256" key="6">
    <source>
        <dbReference type="ARBA" id="ARBA00022490"/>
    </source>
</evidence>
<dbReference type="GO" id="GO:0030705">
    <property type="term" value="P:cytoskeleton-dependent intracellular transport"/>
    <property type="evidence" value="ECO:0007669"/>
    <property type="project" value="InterPro"/>
</dbReference>
<evidence type="ECO:0000256" key="1">
    <source>
        <dbReference type="ARBA" id="ARBA00004177"/>
    </source>
</evidence>
<dbReference type="PROSITE" id="PS50021">
    <property type="entry name" value="CH"/>
    <property type="match status" value="1"/>
</dbReference>
<protein>
    <recommendedName>
        <fullName evidence="5">Protein hook</fullName>
    </recommendedName>
</protein>
<keyword evidence="9" id="KW-0967">Endosome</keyword>
<evidence type="ECO:0000256" key="10">
    <source>
        <dbReference type="ARBA" id="ARBA00023054"/>
    </source>
</evidence>
<dbReference type="AlphaFoldDB" id="A0A8J2S0Y1"/>
<keyword evidence="8" id="KW-0493">Microtubule</keyword>
<accession>A0A8J2S0Y1</accession>
<evidence type="ECO:0000256" key="4">
    <source>
        <dbReference type="ARBA" id="ARBA00011241"/>
    </source>
</evidence>
<dbReference type="GO" id="GO:0051959">
    <property type="term" value="F:dynein light intermediate chain binding"/>
    <property type="evidence" value="ECO:0007669"/>
    <property type="project" value="TreeGrafter"/>
</dbReference>
<feature type="compositionally biased region" description="Low complexity" evidence="13">
    <location>
        <begin position="657"/>
        <end position="670"/>
    </location>
</feature>
<gene>
    <name evidence="15" type="ORF">DGAL_LOCUS12794</name>
</gene>
<dbReference type="GO" id="GO:0008017">
    <property type="term" value="F:microtubule binding"/>
    <property type="evidence" value="ECO:0007669"/>
    <property type="project" value="InterPro"/>
</dbReference>
<feature type="compositionally biased region" description="Polar residues" evidence="13">
    <location>
        <begin position="583"/>
        <end position="594"/>
    </location>
</feature>
<evidence type="ECO:0000256" key="13">
    <source>
        <dbReference type="SAM" id="MobiDB-lite"/>
    </source>
</evidence>
<evidence type="ECO:0000256" key="5">
    <source>
        <dbReference type="ARBA" id="ARBA00018971"/>
    </source>
</evidence>
<feature type="coiled-coil region" evidence="12">
    <location>
        <begin position="185"/>
        <end position="233"/>
    </location>
</feature>
<reference evidence="15" key="1">
    <citation type="submission" date="2021-11" db="EMBL/GenBank/DDBJ databases">
        <authorList>
            <person name="Schell T."/>
        </authorList>
    </citation>
    <scope>NUCLEOTIDE SEQUENCE</scope>
    <source>
        <strain evidence="15">M5</strain>
    </source>
</reference>
<keyword evidence="10 12" id="KW-0175">Coiled coil</keyword>
<dbReference type="FunFam" id="1.10.418.10:FF:000024">
    <property type="entry name" value="Hook homolog 3 (Drosophila)"/>
    <property type="match status" value="1"/>
</dbReference>
<dbReference type="InterPro" id="IPR008636">
    <property type="entry name" value="Hook_C"/>
</dbReference>
<evidence type="ECO:0000256" key="11">
    <source>
        <dbReference type="ARBA" id="ARBA00023212"/>
    </source>
</evidence>
<dbReference type="GO" id="GO:0031122">
    <property type="term" value="P:cytoplasmic microtubule organization"/>
    <property type="evidence" value="ECO:0007669"/>
    <property type="project" value="InterPro"/>
</dbReference>
<dbReference type="GO" id="GO:0005768">
    <property type="term" value="C:endosome"/>
    <property type="evidence" value="ECO:0007669"/>
    <property type="project" value="UniProtKB-SubCell"/>
</dbReference>
<dbReference type="EMBL" id="CAKKLH010000292">
    <property type="protein sequence ID" value="CAH0109320.1"/>
    <property type="molecule type" value="Genomic_DNA"/>
</dbReference>
<dbReference type="Proteomes" id="UP000789390">
    <property type="component" value="Unassembled WGS sequence"/>
</dbReference>
<feature type="coiled-coil region" evidence="12">
    <location>
        <begin position="271"/>
        <end position="422"/>
    </location>
</feature>
<dbReference type="OrthoDB" id="49395at2759"/>
<comment type="caution">
    <text evidence="15">The sequence shown here is derived from an EMBL/GenBank/DDBJ whole genome shotgun (WGS) entry which is preliminary data.</text>
</comment>
<comment type="subcellular location">
    <subcellularLocation>
        <location evidence="2">Cytoplasm</location>
        <location evidence="2">Cytoskeleton</location>
    </subcellularLocation>
    <subcellularLocation>
        <location evidence="1">Endosome</location>
    </subcellularLocation>
</comment>
<sequence>MAAQWQLHHLLQWLHKFNLEAPQPDAASLSDGVTVAKVLNLIDPPWFNDAWLSKIKENVASNKILKVSNWKKVLERLVDYYEVHLGQRLSGFIMPDVSKIGENEDEAELCRLLQLVLGCAVHCERQEEFIQAILQMEEDVQRGIMAAIQGLPGIDELAGGSLVPNADSLAVMAGRSPNQTTGTGFHNLMAQLEAANEEKKLLAKERQKLNLQISTLQDEIQHLQSEVESLRSGGVPLESLDRPDGGNPSALMQKREIVRLTEELLRSDSAREEVRLRCEALEQDLARLRMRQDDLQSAAEQTRSLKDEVDILRERSARLENAQSTIDSMRRKVEEGNELKRQLRKLEEKNSQYIQQNMELEEELKKLGPWKSQLELQKKQIAEVQSTLDDERRRADKFELQYKNIVERNEALTLEKERLIVERDKLFELNEEFKFTQLNNGAMMPQEGSPSTTGVDTLDMIPPDIKEKLLRLQHENRLLKEKKDGGQDETEVLMTVNAGLLERIGRLEAENRCTCRVPPQRKSLVECQMKPLVTSGSIVASIKAKLASKPVFAGSLMAKNTITNGSQTLSLHGSSSCSQLSSYNRVTTSGSPMASESAPVESKVTTTVSRVERLKDAFLNSDSSSCTQVAPQSSSSIPSRVFSRSVSYGYDKAIGPITTPNTTPTSSQTIFSPADRKWASSESETRQLETTLPLSSGLGDRSSLLRLASLPHRRESDSSLSKMEVNGNCFHPAQPHKPPPPPVEAVVITRDSSPRDETDSGYRGGDSIHYEESTSSPRYSPSSSHHHFDDGIIIDFNPIPYKNKDIGSNGTGLLRTPPDDSIEIDVSFHDGRASFDSESVSVSSFSIISETIASSDRSFDRSQSLLLTPRSSANRNSDDTCSRKSFGKSLKKRKMFKAAANAMFSLCGP</sequence>
<dbReference type="GO" id="GO:0005813">
    <property type="term" value="C:centrosome"/>
    <property type="evidence" value="ECO:0007669"/>
    <property type="project" value="TreeGrafter"/>
</dbReference>
<evidence type="ECO:0000256" key="9">
    <source>
        <dbReference type="ARBA" id="ARBA00022753"/>
    </source>
</evidence>
<dbReference type="InterPro" id="IPR001715">
    <property type="entry name" value="CH_dom"/>
</dbReference>
<feature type="compositionally biased region" description="Basic and acidic residues" evidence="13">
    <location>
        <begin position="674"/>
        <end position="687"/>
    </location>
</feature>
<feature type="region of interest" description="Disordered" evidence="13">
    <location>
        <begin position="657"/>
        <end position="697"/>
    </location>
</feature>
<dbReference type="CDD" id="cd22222">
    <property type="entry name" value="HkD_Hook"/>
    <property type="match status" value="1"/>
</dbReference>
<dbReference type="PANTHER" id="PTHR18947:SF39">
    <property type="entry name" value="PROTEIN HOOK"/>
    <property type="match status" value="1"/>
</dbReference>
<dbReference type="InterPro" id="IPR036872">
    <property type="entry name" value="CH_dom_sf"/>
</dbReference>
<evidence type="ECO:0000259" key="14">
    <source>
        <dbReference type="PROSITE" id="PS50021"/>
    </source>
</evidence>
<evidence type="ECO:0000256" key="2">
    <source>
        <dbReference type="ARBA" id="ARBA00004245"/>
    </source>
</evidence>
<feature type="compositionally biased region" description="Low complexity" evidence="13">
    <location>
        <begin position="773"/>
        <end position="783"/>
    </location>
</feature>
<dbReference type="Pfam" id="PF19047">
    <property type="entry name" value="HOOK_N"/>
    <property type="match status" value="1"/>
</dbReference>
<evidence type="ECO:0000256" key="3">
    <source>
        <dbReference type="ARBA" id="ARBA00006946"/>
    </source>
</evidence>
<evidence type="ECO:0000256" key="7">
    <source>
        <dbReference type="ARBA" id="ARBA00022583"/>
    </source>
</evidence>
<dbReference type="Gene3D" id="1.10.418.10">
    <property type="entry name" value="Calponin-like domain"/>
    <property type="match status" value="1"/>
</dbReference>
<dbReference type="InterPro" id="IPR043936">
    <property type="entry name" value="HOOK_N"/>
</dbReference>
<feature type="domain" description="Calponin-homology (CH)" evidence="14">
    <location>
        <begin position="4"/>
        <end position="120"/>
    </location>
</feature>
<dbReference type="GO" id="GO:0005874">
    <property type="term" value="C:microtubule"/>
    <property type="evidence" value="ECO:0007669"/>
    <property type="project" value="UniProtKB-KW"/>
</dbReference>
<comment type="subunit">
    <text evidence="4">Homodimer. Interacts with microtubules via its N-terminus.</text>
</comment>
<evidence type="ECO:0000256" key="8">
    <source>
        <dbReference type="ARBA" id="ARBA00022701"/>
    </source>
</evidence>
<dbReference type="SUPFAM" id="SSF116907">
    <property type="entry name" value="Hook domain"/>
    <property type="match status" value="1"/>
</dbReference>
<feature type="compositionally biased region" description="Basic and acidic residues" evidence="13">
    <location>
        <begin position="752"/>
        <end position="772"/>
    </location>
</feature>
<evidence type="ECO:0000313" key="16">
    <source>
        <dbReference type="Proteomes" id="UP000789390"/>
    </source>
</evidence>
<organism evidence="15 16">
    <name type="scientific">Daphnia galeata</name>
    <dbReference type="NCBI Taxonomy" id="27404"/>
    <lineage>
        <taxon>Eukaryota</taxon>
        <taxon>Metazoa</taxon>
        <taxon>Ecdysozoa</taxon>
        <taxon>Arthropoda</taxon>
        <taxon>Crustacea</taxon>
        <taxon>Branchiopoda</taxon>
        <taxon>Diplostraca</taxon>
        <taxon>Cladocera</taxon>
        <taxon>Anomopoda</taxon>
        <taxon>Daphniidae</taxon>
        <taxon>Daphnia</taxon>
    </lineage>
</organism>
<comment type="similarity">
    <text evidence="3">Belongs to the hook family.</text>
</comment>
<evidence type="ECO:0000313" key="15">
    <source>
        <dbReference type="EMBL" id="CAH0109320.1"/>
    </source>
</evidence>
<dbReference type="PANTHER" id="PTHR18947">
    <property type="entry name" value="HOOK PROTEINS"/>
    <property type="match status" value="1"/>
</dbReference>
<keyword evidence="7" id="KW-0254">Endocytosis</keyword>
<feature type="region of interest" description="Disordered" evidence="13">
    <location>
        <begin position="582"/>
        <end position="601"/>
    </location>
</feature>
<dbReference type="Pfam" id="PF05622">
    <property type="entry name" value="HOOK"/>
    <property type="match status" value="1"/>
</dbReference>